<proteinExistence type="predicted"/>
<keyword evidence="1" id="KW-0238">DNA-binding</keyword>
<accession>A0A328BZU1</accession>
<organism evidence="3 4">
    <name type="scientific">Glaesserella australis</name>
    <dbReference type="NCBI Taxonomy" id="2094024"/>
    <lineage>
        <taxon>Bacteria</taxon>
        <taxon>Pseudomonadati</taxon>
        <taxon>Pseudomonadota</taxon>
        <taxon>Gammaproteobacteria</taxon>
        <taxon>Pasteurellales</taxon>
        <taxon>Pasteurellaceae</taxon>
        <taxon>Glaesserella</taxon>
    </lineage>
</organism>
<dbReference type="PANTHER" id="PTHR46797:SF1">
    <property type="entry name" value="METHYLPHOSPHONATE SYNTHASE"/>
    <property type="match status" value="1"/>
</dbReference>
<reference evidence="4" key="1">
    <citation type="submission" date="2018-02" db="EMBL/GenBank/DDBJ databases">
        <title>Glaesserella australis sp. nov., isolated from the lungs of pigs.</title>
        <authorList>
            <person name="Turni C."/>
            <person name="Christensen H."/>
        </authorList>
    </citation>
    <scope>NUCLEOTIDE SEQUENCE [LARGE SCALE GENOMIC DNA]</scope>
    <source>
        <strain evidence="4">HS4635</strain>
    </source>
</reference>
<dbReference type="Gene3D" id="1.10.260.40">
    <property type="entry name" value="lambda repressor-like DNA-binding domains"/>
    <property type="match status" value="1"/>
</dbReference>
<dbReference type="Proteomes" id="UP000248689">
    <property type="component" value="Unassembled WGS sequence"/>
</dbReference>
<dbReference type="InterPro" id="IPR001387">
    <property type="entry name" value="Cro/C1-type_HTH"/>
</dbReference>
<evidence type="ECO:0000313" key="4">
    <source>
        <dbReference type="Proteomes" id="UP000248689"/>
    </source>
</evidence>
<dbReference type="EMBL" id="PTPX01000010">
    <property type="protein sequence ID" value="RAL19027.1"/>
    <property type="molecule type" value="Genomic_DNA"/>
</dbReference>
<dbReference type="SUPFAM" id="SSF47413">
    <property type="entry name" value="lambda repressor-like DNA-binding domains"/>
    <property type="match status" value="1"/>
</dbReference>
<evidence type="ECO:0000259" key="2">
    <source>
        <dbReference type="PROSITE" id="PS50943"/>
    </source>
</evidence>
<protein>
    <submittedName>
        <fullName evidence="3">XRE family transcriptional regulator</fullName>
    </submittedName>
</protein>
<dbReference type="GO" id="GO:0005829">
    <property type="term" value="C:cytosol"/>
    <property type="evidence" value="ECO:0007669"/>
    <property type="project" value="TreeGrafter"/>
</dbReference>
<dbReference type="InterPro" id="IPR050807">
    <property type="entry name" value="TransReg_Diox_bact_type"/>
</dbReference>
<dbReference type="GO" id="GO:0003677">
    <property type="term" value="F:DNA binding"/>
    <property type="evidence" value="ECO:0007669"/>
    <property type="project" value="UniProtKB-KW"/>
</dbReference>
<dbReference type="PANTHER" id="PTHR46797">
    <property type="entry name" value="HTH-TYPE TRANSCRIPTIONAL REGULATOR"/>
    <property type="match status" value="1"/>
</dbReference>
<dbReference type="PROSITE" id="PS50943">
    <property type="entry name" value="HTH_CROC1"/>
    <property type="match status" value="1"/>
</dbReference>
<feature type="domain" description="HTH cro/C1-type" evidence="2">
    <location>
        <begin position="8"/>
        <end position="63"/>
    </location>
</feature>
<dbReference type="OrthoDB" id="6307340at2"/>
<dbReference type="AlphaFoldDB" id="A0A328BZU1"/>
<dbReference type="GO" id="GO:0003700">
    <property type="term" value="F:DNA-binding transcription factor activity"/>
    <property type="evidence" value="ECO:0007669"/>
    <property type="project" value="TreeGrafter"/>
</dbReference>
<sequence length="110" mass="12388">MNHLGDNIKRIRKTAGISQQELADMSGVSKAQISRLENGEQNNPQINTIVSIASNLGVSIEEIIYGEKTDSFSYLEKALKELPQDDQESIRKLIKVWILMSQSEKLQTLE</sequence>
<dbReference type="InterPro" id="IPR010982">
    <property type="entry name" value="Lambda_DNA-bd_dom_sf"/>
</dbReference>
<comment type="caution">
    <text evidence="3">The sequence shown here is derived from an EMBL/GenBank/DDBJ whole genome shotgun (WGS) entry which is preliminary data.</text>
</comment>
<name>A0A328BZU1_9PAST</name>
<dbReference type="CDD" id="cd00093">
    <property type="entry name" value="HTH_XRE"/>
    <property type="match status" value="1"/>
</dbReference>
<dbReference type="RefSeq" id="WP_005821729.1">
    <property type="nucleotide sequence ID" value="NZ_PTPX01000010.1"/>
</dbReference>
<dbReference type="Pfam" id="PF01381">
    <property type="entry name" value="HTH_3"/>
    <property type="match status" value="1"/>
</dbReference>
<evidence type="ECO:0000313" key="3">
    <source>
        <dbReference type="EMBL" id="RAL19027.1"/>
    </source>
</evidence>
<keyword evidence="4" id="KW-1185">Reference proteome</keyword>
<gene>
    <name evidence="3" type="ORF">C5N92_05180</name>
</gene>
<evidence type="ECO:0000256" key="1">
    <source>
        <dbReference type="ARBA" id="ARBA00023125"/>
    </source>
</evidence>
<dbReference type="SMART" id="SM00530">
    <property type="entry name" value="HTH_XRE"/>
    <property type="match status" value="1"/>
</dbReference>